<proteinExistence type="predicted"/>
<evidence type="ECO:0000313" key="1">
    <source>
        <dbReference type="EMBL" id="KAL0324990.1"/>
    </source>
</evidence>
<comment type="caution">
    <text evidence="1">The sequence shown here is derived from an EMBL/GenBank/DDBJ whole genome shotgun (WGS) entry which is preliminary data.</text>
</comment>
<gene>
    <name evidence="1" type="ORF">Sradi_5068300</name>
</gene>
<accession>A0AAW2M0I7</accession>
<evidence type="ECO:0008006" key="2">
    <source>
        <dbReference type="Google" id="ProtNLM"/>
    </source>
</evidence>
<dbReference type="SUPFAM" id="SSF52833">
    <property type="entry name" value="Thioredoxin-like"/>
    <property type="match status" value="1"/>
</dbReference>
<dbReference type="InterPro" id="IPR036249">
    <property type="entry name" value="Thioredoxin-like_sf"/>
</dbReference>
<protein>
    <recommendedName>
        <fullName evidence="2">Glutathione S-transferase</fullName>
    </recommendedName>
</protein>
<reference evidence="1" key="2">
    <citation type="journal article" date="2024" name="Plant">
        <title>Genomic evolution and insights into agronomic trait innovations of Sesamum species.</title>
        <authorList>
            <person name="Miao H."/>
            <person name="Wang L."/>
            <person name="Qu L."/>
            <person name="Liu H."/>
            <person name="Sun Y."/>
            <person name="Le M."/>
            <person name="Wang Q."/>
            <person name="Wei S."/>
            <person name="Zheng Y."/>
            <person name="Lin W."/>
            <person name="Duan Y."/>
            <person name="Cao H."/>
            <person name="Xiong S."/>
            <person name="Wang X."/>
            <person name="Wei L."/>
            <person name="Li C."/>
            <person name="Ma Q."/>
            <person name="Ju M."/>
            <person name="Zhao R."/>
            <person name="Li G."/>
            <person name="Mu C."/>
            <person name="Tian Q."/>
            <person name="Mei H."/>
            <person name="Zhang T."/>
            <person name="Gao T."/>
            <person name="Zhang H."/>
        </authorList>
    </citation>
    <scope>NUCLEOTIDE SEQUENCE</scope>
    <source>
        <strain evidence="1">G02</strain>
    </source>
</reference>
<dbReference type="Gene3D" id="3.40.30.10">
    <property type="entry name" value="Glutaredoxin"/>
    <property type="match status" value="1"/>
</dbReference>
<sequence>MVVKVYGAAYGSTKRVIACFIEKEIEHEVVDIDLFKGENTTPEYLNLQRDDRLSKPSKLITDSKTVAVVEPGRIPRKL</sequence>
<dbReference type="AlphaFoldDB" id="A0AAW2M0I7"/>
<reference evidence="1" key="1">
    <citation type="submission" date="2020-06" db="EMBL/GenBank/DDBJ databases">
        <authorList>
            <person name="Li T."/>
            <person name="Hu X."/>
            <person name="Zhang T."/>
            <person name="Song X."/>
            <person name="Zhang H."/>
            <person name="Dai N."/>
            <person name="Sheng W."/>
            <person name="Hou X."/>
            <person name="Wei L."/>
        </authorList>
    </citation>
    <scope>NUCLEOTIDE SEQUENCE</scope>
    <source>
        <strain evidence="1">G02</strain>
        <tissue evidence="1">Leaf</tissue>
    </source>
</reference>
<organism evidence="1">
    <name type="scientific">Sesamum radiatum</name>
    <name type="common">Black benniseed</name>
    <dbReference type="NCBI Taxonomy" id="300843"/>
    <lineage>
        <taxon>Eukaryota</taxon>
        <taxon>Viridiplantae</taxon>
        <taxon>Streptophyta</taxon>
        <taxon>Embryophyta</taxon>
        <taxon>Tracheophyta</taxon>
        <taxon>Spermatophyta</taxon>
        <taxon>Magnoliopsida</taxon>
        <taxon>eudicotyledons</taxon>
        <taxon>Gunneridae</taxon>
        <taxon>Pentapetalae</taxon>
        <taxon>asterids</taxon>
        <taxon>lamiids</taxon>
        <taxon>Lamiales</taxon>
        <taxon>Pedaliaceae</taxon>
        <taxon>Sesamum</taxon>
    </lineage>
</organism>
<name>A0AAW2M0I7_SESRA</name>
<dbReference type="EMBL" id="JACGWJ010000023">
    <property type="protein sequence ID" value="KAL0324990.1"/>
    <property type="molecule type" value="Genomic_DNA"/>
</dbReference>